<dbReference type="EMBL" id="CAJVCH010425902">
    <property type="protein sequence ID" value="CAG7818630.1"/>
    <property type="molecule type" value="Genomic_DNA"/>
</dbReference>
<name>A0A8J2KQ45_9HEXA</name>
<evidence type="ECO:0000313" key="1">
    <source>
        <dbReference type="EMBL" id="CAG7818630.1"/>
    </source>
</evidence>
<evidence type="ECO:0000313" key="2">
    <source>
        <dbReference type="Proteomes" id="UP000708208"/>
    </source>
</evidence>
<dbReference type="AlphaFoldDB" id="A0A8J2KQ45"/>
<dbReference type="Proteomes" id="UP000708208">
    <property type="component" value="Unassembled WGS sequence"/>
</dbReference>
<accession>A0A8J2KQ45</accession>
<keyword evidence="2" id="KW-1185">Reference proteome</keyword>
<proteinExistence type="predicted"/>
<dbReference type="OrthoDB" id="204305at2759"/>
<reference evidence="1" key="1">
    <citation type="submission" date="2021-06" db="EMBL/GenBank/DDBJ databases">
        <authorList>
            <person name="Hodson N. C."/>
            <person name="Mongue J. A."/>
            <person name="Jaron S. K."/>
        </authorList>
    </citation>
    <scope>NUCLEOTIDE SEQUENCE</scope>
</reference>
<comment type="caution">
    <text evidence="1">The sequence shown here is derived from an EMBL/GenBank/DDBJ whole genome shotgun (WGS) entry which is preliminary data.</text>
</comment>
<organism evidence="1 2">
    <name type="scientific">Allacma fusca</name>
    <dbReference type="NCBI Taxonomy" id="39272"/>
    <lineage>
        <taxon>Eukaryota</taxon>
        <taxon>Metazoa</taxon>
        <taxon>Ecdysozoa</taxon>
        <taxon>Arthropoda</taxon>
        <taxon>Hexapoda</taxon>
        <taxon>Collembola</taxon>
        <taxon>Symphypleona</taxon>
        <taxon>Sminthuridae</taxon>
        <taxon>Allacma</taxon>
    </lineage>
</organism>
<sequence length="86" mass="10203">MMQRVYEQPRPTDQEILSRVVYEPHKNKILTHDSYTCYFYNDNIPFPTERLPSKDYVGFIASDPSELDKMCPVACRPSYGQNWDYC</sequence>
<gene>
    <name evidence="1" type="ORF">AFUS01_LOCUS29119</name>
</gene>
<protein>
    <submittedName>
        <fullName evidence="1">Uncharacterized protein</fullName>
    </submittedName>
</protein>